<evidence type="ECO:0000313" key="5">
    <source>
        <dbReference type="EMBL" id="RSC10357.1"/>
    </source>
</evidence>
<feature type="domain" description="Cap1-like TM helices" evidence="3">
    <location>
        <begin position="18"/>
        <end position="82"/>
    </location>
</feature>
<dbReference type="Pfam" id="PF23471">
    <property type="entry name" value="Cap15_TM"/>
    <property type="match status" value="1"/>
</dbReference>
<dbReference type="InterPro" id="IPR056338">
    <property type="entry name" value="Cap15-like_TM"/>
</dbReference>
<name>A0A1V6KWA3_9BURK</name>
<dbReference type="Proteomes" id="UP000191686">
    <property type="component" value="Unassembled WGS sequence"/>
</dbReference>
<reference evidence="4" key="1">
    <citation type="submission" date="2015-02" db="EMBL/GenBank/DDBJ databases">
        <authorList>
            <person name="Patil P.P."/>
            <person name="Midha S."/>
            <person name="Mali S."/>
            <person name="Gautam V."/>
            <person name="Dash L."/>
            <person name="Kumar S."/>
            <person name="Shastri J."/>
            <person name="Singhal L."/>
            <person name="Patil P.B."/>
        </authorList>
    </citation>
    <scope>NUCLEOTIDE SEQUENCE</scope>
    <source>
        <strain evidence="4">BC-19</strain>
    </source>
</reference>
<evidence type="ECO:0008006" key="8">
    <source>
        <dbReference type="Google" id="ProtNLM"/>
    </source>
</evidence>
<reference evidence="4 6" key="2">
    <citation type="journal article" date="2017" name="Front. Microbiol.">
        <title>Genomics reveals a unique clone of Burkholderia cenocepacia harbouring an actively excising novel genomic island.</title>
        <authorList>
            <person name="Patil P."/>
            <person name="Mali S."/>
            <person name="Midha S."/>
            <person name="Gautam V."/>
            <person name="Dash L."/>
            <person name="Kumar S."/>
            <person name="Shastri J."/>
            <person name="Singhal L."/>
            <person name="Patil P.B."/>
        </authorList>
    </citation>
    <scope>NUCLEOTIDE SEQUENCE [LARGE SCALE GENOMIC DNA]</scope>
    <source>
        <strain evidence="4 6">BC-19</strain>
    </source>
</reference>
<feature type="transmembrane region" description="Helical" evidence="1">
    <location>
        <begin position="55"/>
        <end position="76"/>
    </location>
</feature>
<reference evidence="4" key="6">
    <citation type="submission" date="2021-09" db="EMBL/GenBank/DDBJ databases">
        <authorList>
            <person name="Saroha T."/>
            <person name="Patil P."/>
            <person name="Gautam D.V."/>
            <person name="Patil D.P.B."/>
        </authorList>
    </citation>
    <scope>NUCLEOTIDE SEQUENCE</scope>
    <source>
        <strain evidence="4">BC-19</strain>
    </source>
</reference>
<feature type="transmembrane region" description="Helical" evidence="1">
    <location>
        <begin position="20"/>
        <end position="43"/>
    </location>
</feature>
<evidence type="ECO:0000313" key="6">
    <source>
        <dbReference type="Proteomes" id="UP000191686"/>
    </source>
</evidence>
<reference evidence="4 6" key="3">
    <citation type="journal article" date="2017" name="Front. Microbiol.">
        <title>Genomics Reveals a Unique Clone of Burkholderia cenocepacia Harboring an Actively Excising Novel Genomic Island.</title>
        <authorList>
            <person name="Patil P.P."/>
            <person name="Mali S."/>
            <person name="Midha S."/>
            <person name="Gautam V."/>
            <person name="Dash L."/>
            <person name="Kumar S."/>
            <person name="Shastri J."/>
            <person name="Singhal L."/>
            <person name="Patil P.B."/>
        </authorList>
    </citation>
    <scope>NUCLEOTIDE SEQUENCE [LARGE SCALE GENOMIC DNA]</scope>
    <source>
        <strain evidence="4 6">BC-19</strain>
    </source>
</reference>
<sequence>MVAPQDHEYSVMGGANRAKVGRLLSFAASAISGGLVFVILHFVDLAKKFGWNVNIPPTLLSLVGAGAVFGALYWVLSQWAWKWYGVGAWLKVPVLSGTWDCQGKSLAPDGTTRFDWHGEVKIVQSWDKLRIRMTTDTSGSNSISAALAHDSVDGVVLLYHYRNDPRPEATELRTHTGCSVMTIAKDLRSATGEYFTGRGRMTFGTMTWTKRN</sequence>
<reference evidence="5" key="4">
    <citation type="submission" date="2018-11" db="EMBL/GenBank/DDBJ databases">
        <title>FDA dAtabase for Regulatory Grade micrObial Sequences (FDA-ARGOS): Supporting development and validation of Infectious Disease Dx tests.</title>
        <authorList>
            <person name="Plongla R."/>
            <person name="Gilligan P."/>
            <person name="Tallon L.J."/>
            <person name="Sadzewicz L."/>
            <person name="Zhao X."/>
            <person name="Vavikolanu K."/>
            <person name="Mehta A."/>
            <person name="Aluvathingal J."/>
            <person name="Nadendla S."/>
            <person name="Geyer C."/>
            <person name="Nandy P."/>
            <person name="Yan Y."/>
            <person name="Sichtig H."/>
        </authorList>
    </citation>
    <scope>NUCLEOTIDE SEQUENCE</scope>
    <source>
        <strain evidence="5">FDAARGOS_544</strain>
    </source>
</reference>
<gene>
    <name evidence="5" type="ORF">EGT41_18050</name>
    <name evidence="4" type="ORF">UE95_000220</name>
</gene>
<dbReference type="Pfam" id="PF18153">
    <property type="entry name" value="Cap15_CD_rec"/>
    <property type="match status" value="1"/>
</dbReference>
<keyword evidence="1" id="KW-0812">Transmembrane</keyword>
<proteinExistence type="predicted"/>
<accession>A0A1V6KWA3</accession>
<keyword evidence="1" id="KW-1133">Transmembrane helix</keyword>
<evidence type="ECO:0000313" key="7">
    <source>
        <dbReference type="Proteomes" id="UP000272140"/>
    </source>
</evidence>
<comment type="caution">
    <text evidence="5">The sequence shown here is derived from an EMBL/GenBank/DDBJ whole genome shotgun (WGS) entry which is preliminary data.</text>
</comment>
<dbReference type="RefSeq" id="WP_054928456.1">
    <property type="nucleotide sequence ID" value="NZ_JYMX02000001.1"/>
</dbReference>
<reference evidence="7" key="5">
    <citation type="submission" date="2018-11" db="EMBL/GenBank/DDBJ databases">
        <title>FDA dAtabase for Regulatory Grade micrObial Sequences (FDA-ARGOS): Supporting development and validation of Infectious Disease Dx tests.</title>
        <authorList>
            <person name="Goldberg B."/>
            <person name="Campos J."/>
            <person name="Tallon L."/>
            <person name="Sadzewicz L."/>
            <person name="Zhao X."/>
            <person name="Vavikolanu K."/>
            <person name="Mehta A."/>
            <person name="Aluvathingal J."/>
            <person name="Nadendla S."/>
            <person name="Geyer C."/>
            <person name="Nandy P."/>
            <person name="Yan Y."/>
            <person name="Sichtig H."/>
        </authorList>
    </citation>
    <scope>NUCLEOTIDE SEQUENCE [LARGE SCALE GENOMIC DNA]</scope>
    <source>
        <strain evidence="7">FDAARGOS_544</strain>
    </source>
</reference>
<evidence type="ECO:0000313" key="4">
    <source>
        <dbReference type="EMBL" id="MCW3709696.1"/>
    </source>
</evidence>
<evidence type="ECO:0000256" key="1">
    <source>
        <dbReference type="SAM" id="Phobius"/>
    </source>
</evidence>
<dbReference type="EMBL" id="JYMX02000001">
    <property type="protein sequence ID" value="MCW3709696.1"/>
    <property type="molecule type" value="Genomic_DNA"/>
</dbReference>
<protein>
    <recommendedName>
        <fullName evidence="8">SMODS-associating 2TM beta-strand rich effector domain-containing protein</fullName>
    </recommendedName>
</protein>
<dbReference type="EMBL" id="RKIO01000003">
    <property type="protein sequence ID" value="RSC10357.1"/>
    <property type="molecule type" value="Genomic_DNA"/>
</dbReference>
<keyword evidence="1" id="KW-0472">Membrane</keyword>
<evidence type="ECO:0000259" key="3">
    <source>
        <dbReference type="Pfam" id="PF23471"/>
    </source>
</evidence>
<dbReference type="InterPro" id="IPR041208">
    <property type="entry name" value="Cap15"/>
</dbReference>
<dbReference type="AlphaFoldDB" id="A0A1V6KWA3"/>
<organism evidence="5 7">
    <name type="scientific">Burkholderia cenocepacia</name>
    <dbReference type="NCBI Taxonomy" id="95486"/>
    <lineage>
        <taxon>Bacteria</taxon>
        <taxon>Pseudomonadati</taxon>
        <taxon>Pseudomonadota</taxon>
        <taxon>Betaproteobacteria</taxon>
        <taxon>Burkholderiales</taxon>
        <taxon>Burkholderiaceae</taxon>
        <taxon>Burkholderia</taxon>
        <taxon>Burkholderia cepacia complex</taxon>
    </lineage>
</organism>
<feature type="domain" description="CD-NTase-associated protein 15" evidence="2">
    <location>
        <begin position="91"/>
        <end position="210"/>
    </location>
</feature>
<dbReference type="Proteomes" id="UP000272140">
    <property type="component" value="Unassembled WGS sequence"/>
</dbReference>
<evidence type="ECO:0000259" key="2">
    <source>
        <dbReference type="Pfam" id="PF18153"/>
    </source>
</evidence>